<accession>A0ACC2TU38</accession>
<gene>
    <name evidence="1" type="ORF">DSO57_1008632</name>
</gene>
<organism evidence="1 2">
    <name type="scientific">Entomophthora muscae</name>
    <dbReference type="NCBI Taxonomy" id="34485"/>
    <lineage>
        <taxon>Eukaryota</taxon>
        <taxon>Fungi</taxon>
        <taxon>Fungi incertae sedis</taxon>
        <taxon>Zoopagomycota</taxon>
        <taxon>Entomophthoromycotina</taxon>
        <taxon>Entomophthoromycetes</taxon>
        <taxon>Entomophthorales</taxon>
        <taxon>Entomophthoraceae</taxon>
        <taxon>Entomophthora</taxon>
    </lineage>
</organism>
<name>A0ACC2TU38_9FUNG</name>
<evidence type="ECO:0000313" key="1">
    <source>
        <dbReference type="EMBL" id="KAJ9078248.1"/>
    </source>
</evidence>
<proteinExistence type="predicted"/>
<protein>
    <submittedName>
        <fullName evidence="1">Uncharacterized protein</fullName>
    </submittedName>
</protein>
<dbReference type="EMBL" id="QTSX02002156">
    <property type="protein sequence ID" value="KAJ9078248.1"/>
    <property type="molecule type" value="Genomic_DNA"/>
</dbReference>
<sequence>MSRGSASVELKGVDSQPSPHMNSIAAIKSKKELPSSKFLENITVTTTDGDSVKLSSLWKHQDVVLKVLPRLGCRLCKYEAQSLGELRMLTDPSAVALAAVCFTGPDLQTFLSNGYWAWEIFLDDAREVYRKAELHRFTRWEAVKNYLSKYFKAMSSYVDHEFAFPNNFRGDRLQLGGTFIIRKGGEMLYQFKPTKLAMYPSIKEMYSCLGGNPDDIEEPTPAEFVFTQEESRAVGNTVMKSNSGLFHRTSTAPQAY</sequence>
<reference evidence="1" key="1">
    <citation type="submission" date="2022-04" db="EMBL/GenBank/DDBJ databases">
        <title>Genome of the entomopathogenic fungus Entomophthora muscae.</title>
        <authorList>
            <person name="Elya C."/>
            <person name="Lovett B.R."/>
            <person name="Lee E."/>
            <person name="Macias A.M."/>
            <person name="Hajek A.E."/>
            <person name="De Bivort B.L."/>
            <person name="Kasson M.T."/>
            <person name="De Fine Licht H.H."/>
            <person name="Stajich J.E."/>
        </authorList>
    </citation>
    <scope>NUCLEOTIDE SEQUENCE</scope>
    <source>
        <strain evidence="1">Berkeley</strain>
    </source>
</reference>
<comment type="caution">
    <text evidence="1">The sequence shown here is derived from an EMBL/GenBank/DDBJ whole genome shotgun (WGS) entry which is preliminary data.</text>
</comment>
<evidence type="ECO:0000313" key="2">
    <source>
        <dbReference type="Proteomes" id="UP001165960"/>
    </source>
</evidence>
<dbReference type="Proteomes" id="UP001165960">
    <property type="component" value="Unassembled WGS sequence"/>
</dbReference>
<keyword evidence="2" id="KW-1185">Reference proteome</keyword>